<dbReference type="AlphaFoldDB" id="A0A445L062"/>
<dbReference type="Proteomes" id="UP000289340">
    <property type="component" value="Chromosome 4"/>
</dbReference>
<reference evidence="1 2" key="1">
    <citation type="submission" date="2018-09" db="EMBL/GenBank/DDBJ databases">
        <title>A high-quality reference genome of wild soybean provides a powerful tool to mine soybean genomes.</title>
        <authorList>
            <person name="Xie M."/>
            <person name="Chung C.Y.L."/>
            <person name="Li M.-W."/>
            <person name="Wong F.-L."/>
            <person name="Chan T.-F."/>
            <person name="Lam H.-M."/>
        </authorList>
    </citation>
    <scope>NUCLEOTIDE SEQUENCE [LARGE SCALE GENOMIC DNA]</scope>
    <source>
        <strain evidence="2">cv. W05</strain>
        <tissue evidence="1">Hypocotyl of etiolated seedlings</tissue>
    </source>
</reference>
<evidence type="ECO:0008006" key="3">
    <source>
        <dbReference type="Google" id="ProtNLM"/>
    </source>
</evidence>
<evidence type="ECO:0000313" key="1">
    <source>
        <dbReference type="EMBL" id="RZC16526.1"/>
    </source>
</evidence>
<comment type="caution">
    <text evidence="1">The sequence shown here is derived from an EMBL/GenBank/DDBJ whole genome shotgun (WGS) entry which is preliminary data.</text>
</comment>
<protein>
    <recommendedName>
        <fullName evidence="3">Protein BPS1, chloroplastic</fullName>
    </recommendedName>
</protein>
<dbReference type="EMBL" id="QZWG01000004">
    <property type="protein sequence ID" value="RZC16526.1"/>
    <property type="molecule type" value="Genomic_DNA"/>
</dbReference>
<evidence type="ECO:0000313" key="2">
    <source>
        <dbReference type="Proteomes" id="UP000289340"/>
    </source>
</evidence>
<name>A0A445L062_GLYSO</name>
<proteinExistence type="predicted"/>
<organism evidence="1 2">
    <name type="scientific">Glycine soja</name>
    <name type="common">Wild soybean</name>
    <dbReference type="NCBI Taxonomy" id="3848"/>
    <lineage>
        <taxon>Eukaryota</taxon>
        <taxon>Viridiplantae</taxon>
        <taxon>Streptophyta</taxon>
        <taxon>Embryophyta</taxon>
        <taxon>Tracheophyta</taxon>
        <taxon>Spermatophyta</taxon>
        <taxon>Magnoliopsida</taxon>
        <taxon>eudicotyledons</taxon>
        <taxon>Gunneridae</taxon>
        <taxon>Pentapetalae</taxon>
        <taxon>rosids</taxon>
        <taxon>fabids</taxon>
        <taxon>Fabales</taxon>
        <taxon>Fabaceae</taxon>
        <taxon>Papilionoideae</taxon>
        <taxon>50 kb inversion clade</taxon>
        <taxon>NPAAA clade</taxon>
        <taxon>indigoferoid/millettioid clade</taxon>
        <taxon>Phaseoleae</taxon>
        <taxon>Glycine</taxon>
        <taxon>Glycine subgen. Soja</taxon>
    </lineage>
</organism>
<keyword evidence="2" id="KW-1185">Reference proteome</keyword>
<dbReference type="PANTHER" id="PTHR31509">
    <property type="entry name" value="BPS1-LIKE PROTEIN"/>
    <property type="match status" value="1"/>
</dbReference>
<gene>
    <name evidence="1" type="ORF">D0Y65_009696</name>
</gene>
<accession>A0A445L062</accession>
<sequence>MTVPLPLSPSSLFSSPFPFLVCLRLPFLFPLPMKHDATVPPNHRTFANVTKPYTEEEKLTKHYFKLENHHHAITHLQPEELSSSLLAFKSHVSKSIDQLASDLKPGSETPLSLTWFGKCFGLLPFINKAFGKLVVDIDYPMSKLEIFSIEEYLSYTLSLLELLNSVSSRLSNLDQARLSLVHGLTLVENSPSLATKHLKAIQFQQGYSFTTNFGKDHDDEVRVFSGKEWIVHEAVKEMRSIGFWVCGVMLSCLYGDGKPYMELRKIAGGFDGSLVATLDFKINEQLIEKRPLFSEIKEVNNGVSNLLVASDEVRHDAANELQTKLRVLEKLSDDISKEVDNLFANVMTQRSELIDSFRLQKQPQKSSV</sequence>